<keyword evidence="5 6" id="KW-0472">Membrane</keyword>
<proteinExistence type="inferred from homology"/>
<keyword evidence="8" id="KW-1185">Reference proteome</keyword>
<reference evidence="7" key="1">
    <citation type="submission" date="2022-06" db="EMBL/GenBank/DDBJ databases">
        <authorList>
            <person name="Andreotti S."/>
            <person name="Wyler E."/>
        </authorList>
    </citation>
    <scope>NUCLEOTIDE SEQUENCE</scope>
</reference>
<evidence type="ECO:0000256" key="6">
    <source>
        <dbReference type="SAM" id="Phobius"/>
    </source>
</evidence>
<evidence type="ECO:0000256" key="5">
    <source>
        <dbReference type="ARBA" id="ARBA00023136"/>
    </source>
</evidence>
<comment type="caution">
    <text evidence="7">The sequence shown here is derived from an EMBL/GenBank/DDBJ whole genome shotgun (WGS) entry which is preliminary data.</text>
</comment>
<dbReference type="GO" id="GO:0097623">
    <property type="term" value="P:potassium ion export across plasma membrane"/>
    <property type="evidence" value="ECO:0007669"/>
    <property type="project" value="TreeGrafter"/>
</dbReference>
<feature type="transmembrane region" description="Helical" evidence="6">
    <location>
        <begin position="59"/>
        <end position="81"/>
    </location>
</feature>
<keyword evidence="3 6" id="KW-0812">Transmembrane</keyword>
<dbReference type="PANTHER" id="PTHR15282:SF7">
    <property type="entry name" value="POTASSIUM VOLTAGE-GATED CHANNEL SUBFAMILY E REGULATORY BETA SUBUNIT 5"/>
    <property type="match status" value="1"/>
</dbReference>
<dbReference type="GO" id="GO:1902282">
    <property type="term" value="F:voltage-gated potassium channel activity involved in ventricular cardiac muscle cell action potential repolarization"/>
    <property type="evidence" value="ECO:0007669"/>
    <property type="project" value="TreeGrafter"/>
</dbReference>
<dbReference type="GO" id="GO:0044325">
    <property type="term" value="F:transmembrane transporter binding"/>
    <property type="evidence" value="ECO:0007669"/>
    <property type="project" value="TreeGrafter"/>
</dbReference>
<organism evidence="7 8">
    <name type="scientific">Phodopus roborovskii</name>
    <name type="common">Roborovski's desert hamster</name>
    <name type="synonym">Cricetulus roborovskii</name>
    <dbReference type="NCBI Taxonomy" id="109678"/>
    <lineage>
        <taxon>Eukaryota</taxon>
        <taxon>Metazoa</taxon>
        <taxon>Chordata</taxon>
        <taxon>Craniata</taxon>
        <taxon>Vertebrata</taxon>
        <taxon>Euteleostomi</taxon>
        <taxon>Mammalia</taxon>
        <taxon>Eutheria</taxon>
        <taxon>Euarchontoglires</taxon>
        <taxon>Glires</taxon>
        <taxon>Rodentia</taxon>
        <taxon>Myomorpha</taxon>
        <taxon>Muroidea</taxon>
        <taxon>Cricetidae</taxon>
        <taxon>Cricetinae</taxon>
        <taxon>Phodopus</taxon>
    </lineage>
</organism>
<dbReference type="GO" id="GO:0060307">
    <property type="term" value="P:regulation of ventricular cardiac muscle cell membrane repolarization"/>
    <property type="evidence" value="ECO:0007669"/>
    <property type="project" value="TreeGrafter"/>
</dbReference>
<sequence length="143" mass="14978">MNCSESQRLQTLLNRLLLELHHRGNASGLGVGPGPSMGMGVVPDPFVGHEVTSAKGNDAYLYILLIMIFYACLAGGLILAYTRSRKLIEAKDEPPLACVAEHEWVPAAGASADPENGQGLLAEGGYQLAPGALPAIAQGAERV</sequence>
<evidence type="ECO:0000256" key="3">
    <source>
        <dbReference type="ARBA" id="ARBA00022692"/>
    </source>
</evidence>
<evidence type="ECO:0000313" key="8">
    <source>
        <dbReference type="Proteomes" id="UP001152836"/>
    </source>
</evidence>
<gene>
    <name evidence="7" type="primary">Kcne1l</name>
    <name evidence="7" type="ORF">PHOROB_LOCUS3181</name>
</gene>
<dbReference type="InterPro" id="IPR000369">
    <property type="entry name" value="K_chnl_KCNE"/>
</dbReference>
<evidence type="ECO:0000313" key="7">
    <source>
        <dbReference type="EMBL" id="CAH6779674.1"/>
    </source>
</evidence>
<protein>
    <submittedName>
        <fullName evidence="7">Kcne1l protein</fullName>
    </submittedName>
</protein>
<accession>A0AAU9YY19</accession>
<dbReference type="EMBL" id="CALSGD010000632">
    <property type="protein sequence ID" value="CAH6779674.1"/>
    <property type="molecule type" value="Genomic_DNA"/>
</dbReference>
<dbReference type="AlphaFoldDB" id="A0AAU9YY19"/>
<evidence type="ECO:0000256" key="1">
    <source>
        <dbReference type="ARBA" id="ARBA00004167"/>
    </source>
</evidence>
<name>A0AAU9YY19_PHORO</name>
<dbReference type="Proteomes" id="UP001152836">
    <property type="component" value="Unassembled WGS sequence"/>
</dbReference>
<evidence type="ECO:0000256" key="4">
    <source>
        <dbReference type="ARBA" id="ARBA00022989"/>
    </source>
</evidence>
<dbReference type="GO" id="GO:0015459">
    <property type="term" value="F:potassium channel regulator activity"/>
    <property type="evidence" value="ECO:0007669"/>
    <property type="project" value="TreeGrafter"/>
</dbReference>
<dbReference type="GO" id="GO:0008076">
    <property type="term" value="C:voltage-gated potassium channel complex"/>
    <property type="evidence" value="ECO:0007669"/>
    <property type="project" value="TreeGrafter"/>
</dbReference>
<comment type="subcellular location">
    <subcellularLocation>
        <location evidence="1">Membrane</location>
        <topology evidence="1">Single-pass membrane protein</topology>
    </subcellularLocation>
</comment>
<keyword evidence="4 6" id="KW-1133">Transmembrane helix</keyword>
<comment type="similarity">
    <text evidence="2">Belongs to the potassium channel KCNE family.</text>
</comment>
<dbReference type="PANTHER" id="PTHR15282">
    <property type="entry name" value="POTASSIUM VOLTAGE-GATED CHANNEL SUBFAMILY E MEMBER 1, 3"/>
    <property type="match status" value="1"/>
</dbReference>
<dbReference type="GO" id="GO:0005251">
    <property type="term" value="F:delayed rectifier potassium channel activity"/>
    <property type="evidence" value="ECO:0007669"/>
    <property type="project" value="TreeGrafter"/>
</dbReference>
<evidence type="ECO:0000256" key="2">
    <source>
        <dbReference type="ARBA" id="ARBA00005688"/>
    </source>
</evidence>
<dbReference type="GO" id="GO:0086091">
    <property type="term" value="P:regulation of heart rate by cardiac conduction"/>
    <property type="evidence" value="ECO:0007669"/>
    <property type="project" value="TreeGrafter"/>
</dbReference>